<organism evidence="2 3">
    <name type="scientific">Pseudopithomyces chartarum</name>
    <dbReference type="NCBI Taxonomy" id="1892770"/>
    <lineage>
        <taxon>Eukaryota</taxon>
        <taxon>Fungi</taxon>
        <taxon>Dikarya</taxon>
        <taxon>Ascomycota</taxon>
        <taxon>Pezizomycotina</taxon>
        <taxon>Dothideomycetes</taxon>
        <taxon>Pleosporomycetidae</taxon>
        <taxon>Pleosporales</taxon>
        <taxon>Massarineae</taxon>
        <taxon>Didymosphaeriaceae</taxon>
        <taxon>Pseudopithomyces</taxon>
    </lineage>
</organism>
<feature type="compositionally biased region" description="Basic and acidic residues" evidence="1">
    <location>
        <begin position="196"/>
        <end position="207"/>
    </location>
</feature>
<dbReference type="InterPro" id="IPR021641">
    <property type="entry name" value="DUF3245"/>
</dbReference>
<gene>
    <name evidence="2" type="ORF">GRF29_112g1221942</name>
</gene>
<accession>A0AAN6RDR7</accession>
<proteinExistence type="predicted"/>
<comment type="caution">
    <text evidence="2">The sequence shown here is derived from an EMBL/GenBank/DDBJ whole genome shotgun (WGS) entry which is preliminary data.</text>
</comment>
<dbReference type="Pfam" id="PF11595">
    <property type="entry name" value="DUF3245"/>
    <property type="match status" value="1"/>
</dbReference>
<dbReference type="EMBL" id="WVTA01000011">
    <property type="protein sequence ID" value="KAK3203404.1"/>
    <property type="molecule type" value="Genomic_DNA"/>
</dbReference>
<feature type="region of interest" description="Disordered" evidence="1">
    <location>
        <begin position="37"/>
        <end position="87"/>
    </location>
</feature>
<sequence length="248" mass="26726">MSKRNNEGEVIFSQVAVGLAQQQQRLASLFGESVAPAAALSHDEQPAGAEQTSNSLAELKGDGDDEGFGLGAIVPKEVRDGSFTNRLPTSHEKLLENLIGKKAAKAHLAAKQKHTAPSKPQKPAKPVETKDESDEEEGRAAAFQSKRQRRTRPVPTKSDSSDEDEESRTSNLASKKQKTTSDAPGVTNGDVTMGDAPDREDVDEPKKVAPTSRSQKAKPKSYLDEILGEKSKKKKKKKGKGNDAKVDE</sequence>
<feature type="compositionally biased region" description="Basic residues" evidence="1">
    <location>
        <begin position="105"/>
        <end position="116"/>
    </location>
</feature>
<name>A0AAN6RDR7_9PLEO</name>
<evidence type="ECO:0000313" key="2">
    <source>
        <dbReference type="EMBL" id="KAK3203404.1"/>
    </source>
</evidence>
<dbReference type="AlphaFoldDB" id="A0AAN6RDR7"/>
<dbReference type="Proteomes" id="UP001280581">
    <property type="component" value="Unassembled WGS sequence"/>
</dbReference>
<reference evidence="2 3" key="1">
    <citation type="submission" date="2021-02" db="EMBL/GenBank/DDBJ databases">
        <title>Genome assembly of Pseudopithomyces chartarum.</title>
        <authorList>
            <person name="Jauregui R."/>
            <person name="Singh J."/>
            <person name="Voisey C."/>
        </authorList>
    </citation>
    <scope>NUCLEOTIDE SEQUENCE [LARGE SCALE GENOMIC DNA]</scope>
    <source>
        <strain evidence="2 3">AGR01</strain>
    </source>
</reference>
<feature type="region of interest" description="Disordered" evidence="1">
    <location>
        <begin position="105"/>
        <end position="248"/>
    </location>
</feature>
<keyword evidence="3" id="KW-1185">Reference proteome</keyword>
<protein>
    <submittedName>
        <fullName evidence="2">Uncharacterized protein</fullName>
    </submittedName>
</protein>
<evidence type="ECO:0000313" key="3">
    <source>
        <dbReference type="Proteomes" id="UP001280581"/>
    </source>
</evidence>
<feature type="compositionally biased region" description="Basic and acidic residues" evidence="1">
    <location>
        <begin position="221"/>
        <end position="230"/>
    </location>
</feature>
<evidence type="ECO:0000256" key="1">
    <source>
        <dbReference type="SAM" id="MobiDB-lite"/>
    </source>
</evidence>